<dbReference type="GO" id="GO:0005886">
    <property type="term" value="C:plasma membrane"/>
    <property type="evidence" value="ECO:0007669"/>
    <property type="project" value="TreeGrafter"/>
</dbReference>
<evidence type="ECO:0000313" key="3">
    <source>
        <dbReference type="EMBL" id="KAK0059436.1"/>
    </source>
</evidence>
<dbReference type="GO" id="GO:0048038">
    <property type="term" value="F:quinone binding"/>
    <property type="evidence" value="ECO:0007669"/>
    <property type="project" value="InterPro"/>
</dbReference>
<dbReference type="EMBL" id="JASAOG010000042">
    <property type="protein sequence ID" value="KAK0059436.1"/>
    <property type="molecule type" value="Genomic_DNA"/>
</dbReference>
<comment type="caution">
    <text evidence="3">The sequence shown here is derived from an EMBL/GenBank/DDBJ whole genome shotgun (WGS) entry which is preliminary data.</text>
</comment>
<dbReference type="InterPro" id="IPR015798">
    <property type="entry name" value="Cu_amine_oxidase_C"/>
</dbReference>
<organism evidence="3 4">
    <name type="scientific">Biomphalaria pfeifferi</name>
    <name type="common">Bloodfluke planorb</name>
    <name type="synonym">Freshwater snail</name>
    <dbReference type="NCBI Taxonomy" id="112525"/>
    <lineage>
        <taxon>Eukaryota</taxon>
        <taxon>Metazoa</taxon>
        <taxon>Spiralia</taxon>
        <taxon>Lophotrochozoa</taxon>
        <taxon>Mollusca</taxon>
        <taxon>Gastropoda</taxon>
        <taxon>Heterobranchia</taxon>
        <taxon>Euthyneura</taxon>
        <taxon>Panpulmonata</taxon>
        <taxon>Hygrophila</taxon>
        <taxon>Lymnaeoidea</taxon>
        <taxon>Planorbidae</taxon>
        <taxon>Biomphalaria</taxon>
    </lineage>
</organism>
<feature type="non-terminal residue" evidence="3">
    <location>
        <position position="174"/>
    </location>
</feature>
<dbReference type="PANTHER" id="PTHR10638">
    <property type="entry name" value="COPPER AMINE OXIDASE"/>
    <property type="match status" value="1"/>
</dbReference>
<dbReference type="AlphaFoldDB" id="A0AAD8FDH3"/>
<evidence type="ECO:0000256" key="1">
    <source>
        <dbReference type="RuleBase" id="RU000672"/>
    </source>
</evidence>
<dbReference type="Gene3D" id="2.70.98.20">
    <property type="entry name" value="Copper amine oxidase, catalytic domain"/>
    <property type="match status" value="1"/>
</dbReference>
<dbReference type="GO" id="GO:0005507">
    <property type="term" value="F:copper ion binding"/>
    <property type="evidence" value="ECO:0007669"/>
    <property type="project" value="InterPro"/>
</dbReference>
<comment type="similarity">
    <text evidence="1">Belongs to the copper/topaquinone oxidase family.</text>
</comment>
<name>A0AAD8FDH3_BIOPF</name>
<dbReference type="PANTHER" id="PTHR10638:SF20">
    <property type="entry name" value="AMINE OXIDASE"/>
    <property type="match status" value="1"/>
</dbReference>
<keyword evidence="1" id="KW-0479">Metal-binding</keyword>
<reference evidence="3" key="1">
    <citation type="journal article" date="2023" name="PLoS Negl. Trop. Dis.">
        <title>A genome sequence for Biomphalaria pfeifferi, the major vector snail for the human-infecting parasite Schistosoma mansoni.</title>
        <authorList>
            <person name="Bu L."/>
            <person name="Lu L."/>
            <person name="Laidemitt M.R."/>
            <person name="Zhang S.M."/>
            <person name="Mutuku M."/>
            <person name="Mkoji G."/>
            <person name="Steinauer M."/>
            <person name="Loker E.S."/>
        </authorList>
    </citation>
    <scope>NUCLEOTIDE SEQUENCE</scope>
    <source>
        <strain evidence="3">KasaAsao</strain>
    </source>
</reference>
<keyword evidence="1" id="KW-0560">Oxidoreductase</keyword>
<dbReference type="SUPFAM" id="SSF49998">
    <property type="entry name" value="Amine oxidase catalytic domain"/>
    <property type="match status" value="1"/>
</dbReference>
<proteinExistence type="inferred from homology"/>
<feature type="domain" description="Copper amine oxidase catalytic" evidence="2">
    <location>
        <begin position="8"/>
        <end position="114"/>
    </location>
</feature>
<keyword evidence="1" id="KW-0801">TPQ</keyword>
<evidence type="ECO:0000313" key="4">
    <source>
        <dbReference type="Proteomes" id="UP001233172"/>
    </source>
</evidence>
<evidence type="ECO:0000259" key="2">
    <source>
        <dbReference type="Pfam" id="PF01179"/>
    </source>
</evidence>
<dbReference type="GO" id="GO:0008131">
    <property type="term" value="F:primary methylamine oxidase activity"/>
    <property type="evidence" value="ECO:0007669"/>
    <property type="project" value="InterPro"/>
</dbReference>
<accession>A0AAD8FDH3</accession>
<dbReference type="InterPro" id="IPR000269">
    <property type="entry name" value="Cu_amine_oxidase"/>
</dbReference>
<dbReference type="Proteomes" id="UP001233172">
    <property type="component" value="Unassembled WGS sequence"/>
</dbReference>
<dbReference type="Pfam" id="PF01179">
    <property type="entry name" value="Cu_amine_oxid"/>
    <property type="match status" value="1"/>
</dbReference>
<keyword evidence="4" id="KW-1185">Reference proteome</keyword>
<sequence>VQLYGMSPNLVCEDVGHERTVPWARHQMVVTKHKDSEQWSSSNYAMFDSLDPVVDFTKFYTDNEDIVDEDLVLWISTGWYHLPHNEDLPVTPAVGNQIGFFLLPYNYFPECPSMGSRDAMYVEHSKNYDYSSGVLVDRNGNSLNQCITAKPTLEDDLKLNPDIALETNRVDPNL</sequence>
<dbReference type="InterPro" id="IPR036460">
    <property type="entry name" value="Cu_amine_oxidase_C_sf"/>
</dbReference>
<dbReference type="GO" id="GO:0009308">
    <property type="term" value="P:amine metabolic process"/>
    <property type="evidence" value="ECO:0007669"/>
    <property type="project" value="UniProtKB-UniRule"/>
</dbReference>
<protein>
    <recommendedName>
        <fullName evidence="1">Amine oxidase</fullName>
        <ecNumber evidence="1">1.4.3.-</ecNumber>
    </recommendedName>
</protein>
<gene>
    <name evidence="3" type="ORF">Bpfe_011205</name>
</gene>
<comment type="cofactor">
    <cofactor evidence="1">
        <name>Cu cation</name>
        <dbReference type="ChEBI" id="CHEBI:23378"/>
    </cofactor>
    <text evidence="1">Contains 1 topaquinone per subunit.</text>
</comment>
<reference evidence="3" key="2">
    <citation type="submission" date="2023-04" db="EMBL/GenBank/DDBJ databases">
        <authorList>
            <person name="Bu L."/>
            <person name="Lu L."/>
            <person name="Laidemitt M.R."/>
            <person name="Zhang S.M."/>
            <person name="Mutuku M."/>
            <person name="Mkoji G."/>
            <person name="Steinauer M."/>
            <person name="Loker E.S."/>
        </authorList>
    </citation>
    <scope>NUCLEOTIDE SEQUENCE</scope>
    <source>
        <strain evidence="3">KasaAsao</strain>
        <tissue evidence="3">Whole Snail</tissue>
    </source>
</reference>
<keyword evidence="1" id="KW-0186">Copper</keyword>
<comment type="PTM">
    <text evidence="1">Topaquinone (TPQ) is generated by copper-dependent autoxidation of a specific tyrosyl residue.</text>
</comment>
<dbReference type="EC" id="1.4.3.-" evidence="1"/>